<feature type="transmembrane region" description="Helical" evidence="1">
    <location>
        <begin position="20"/>
        <end position="42"/>
    </location>
</feature>
<keyword evidence="1" id="KW-0812">Transmembrane</keyword>
<reference evidence="2 3" key="1">
    <citation type="journal article" date="2015" name="Fungal Genet. Biol.">
        <title>Evolution of novel wood decay mechanisms in Agaricales revealed by the genome sequences of Fistulina hepatica and Cylindrobasidium torrendii.</title>
        <authorList>
            <person name="Floudas D."/>
            <person name="Held B.W."/>
            <person name="Riley R."/>
            <person name="Nagy L.G."/>
            <person name="Koehler G."/>
            <person name="Ransdell A.S."/>
            <person name="Younus H."/>
            <person name="Chow J."/>
            <person name="Chiniquy J."/>
            <person name="Lipzen A."/>
            <person name="Tritt A."/>
            <person name="Sun H."/>
            <person name="Haridas S."/>
            <person name="LaButti K."/>
            <person name="Ohm R.A."/>
            <person name="Kues U."/>
            <person name="Blanchette R.A."/>
            <person name="Grigoriev I.V."/>
            <person name="Minto R.E."/>
            <person name="Hibbett D.S."/>
        </authorList>
    </citation>
    <scope>NUCLEOTIDE SEQUENCE [LARGE SCALE GENOMIC DNA]</scope>
    <source>
        <strain evidence="2 3">ATCC 64428</strain>
    </source>
</reference>
<evidence type="ECO:0000313" key="2">
    <source>
        <dbReference type="EMBL" id="KIY48728.1"/>
    </source>
</evidence>
<proteinExistence type="predicted"/>
<dbReference type="EMBL" id="KN881820">
    <property type="protein sequence ID" value="KIY48728.1"/>
    <property type="molecule type" value="Genomic_DNA"/>
</dbReference>
<name>A0A0D7ACY7_9AGAR</name>
<dbReference type="AlphaFoldDB" id="A0A0D7ACY7"/>
<gene>
    <name evidence="2" type="ORF">FISHEDRAFT_73353</name>
</gene>
<keyword evidence="3" id="KW-1185">Reference proteome</keyword>
<keyword evidence="1" id="KW-1133">Transmembrane helix</keyword>
<dbReference type="OrthoDB" id="10264149at2759"/>
<evidence type="ECO:0000256" key="1">
    <source>
        <dbReference type="SAM" id="Phobius"/>
    </source>
</evidence>
<keyword evidence="1" id="KW-0472">Membrane</keyword>
<sequence>MANVFVNAPIVTLVATFVNALIDMLVVAFVDTFVDVFIVTLIDALVGHRMDTWDCVPVIVKAGAALRQEELAVQLIHNFEQIW</sequence>
<organism evidence="2 3">
    <name type="scientific">Fistulina hepatica ATCC 64428</name>
    <dbReference type="NCBI Taxonomy" id="1128425"/>
    <lineage>
        <taxon>Eukaryota</taxon>
        <taxon>Fungi</taxon>
        <taxon>Dikarya</taxon>
        <taxon>Basidiomycota</taxon>
        <taxon>Agaricomycotina</taxon>
        <taxon>Agaricomycetes</taxon>
        <taxon>Agaricomycetidae</taxon>
        <taxon>Agaricales</taxon>
        <taxon>Fistulinaceae</taxon>
        <taxon>Fistulina</taxon>
    </lineage>
</organism>
<evidence type="ECO:0000313" key="3">
    <source>
        <dbReference type="Proteomes" id="UP000054144"/>
    </source>
</evidence>
<accession>A0A0D7ACY7</accession>
<dbReference type="Proteomes" id="UP000054144">
    <property type="component" value="Unassembled WGS sequence"/>
</dbReference>
<protein>
    <submittedName>
        <fullName evidence="2">Uncharacterized protein</fullName>
    </submittedName>
</protein>